<dbReference type="PROSITE" id="PS50885">
    <property type="entry name" value="HAMP"/>
    <property type="match status" value="1"/>
</dbReference>
<evidence type="ECO:0000256" key="2">
    <source>
        <dbReference type="ARBA" id="ARBA00029447"/>
    </source>
</evidence>
<dbReference type="PANTHER" id="PTHR32089">
    <property type="entry name" value="METHYL-ACCEPTING CHEMOTAXIS PROTEIN MCPB"/>
    <property type="match status" value="1"/>
</dbReference>
<dbReference type="InterPro" id="IPR004090">
    <property type="entry name" value="Chemotax_Me-accpt_rcpt"/>
</dbReference>
<dbReference type="STRING" id="146817.SAMN04488502_104177"/>
<dbReference type="FunFam" id="1.10.287.950:FF:000001">
    <property type="entry name" value="Methyl-accepting chemotaxis sensory transducer"/>
    <property type="match status" value="1"/>
</dbReference>
<evidence type="ECO:0000259" key="5">
    <source>
        <dbReference type="PROSITE" id="PS50111"/>
    </source>
</evidence>
<evidence type="ECO:0000313" key="7">
    <source>
        <dbReference type="EMBL" id="SDM41235.1"/>
    </source>
</evidence>
<dbReference type="GO" id="GO:0016020">
    <property type="term" value="C:membrane"/>
    <property type="evidence" value="ECO:0007669"/>
    <property type="project" value="InterPro"/>
</dbReference>
<feature type="domain" description="HAMP" evidence="6">
    <location>
        <begin position="209"/>
        <end position="262"/>
    </location>
</feature>
<name>A0A1G9T2C4_9FIRM</name>
<accession>A0A1G9T2C4</accession>
<dbReference type="Proteomes" id="UP000214880">
    <property type="component" value="Unassembled WGS sequence"/>
</dbReference>
<evidence type="ECO:0000256" key="1">
    <source>
        <dbReference type="ARBA" id="ARBA00023224"/>
    </source>
</evidence>
<protein>
    <submittedName>
        <fullName evidence="7">Methyl-accepting chemotaxis protein</fullName>
    </submittedName>
</protein>
<dbReference type="Gene3D" id="6.10.340.10">
    <property type="match status" value="1"/>
</dbReference>
<dbReference type="GO" id="GO:0007165">
    <property type="term" value="P:signal transduction"/>
    <property type="evidence" value="ECO:0007669"/>
    <property type="project" value="UniProtKB-KW"/>
</dbReference>
<keyword evidence="1 3" id="KW-0807">Transducer</keyword>
<dbReference type="GO" id="GO:0006935">
    <property type="term" value="P:chemotaxis"/>
    <property type="evidence" value="ECO:0007669"/>
    <property type="project" value="InterPro"/>
</dbReference>
<keyword evidence="4" id="KW-0812">Transmembrane</keyword>
<comment type="similarity">
    <text evidence="2">Belongs to the methyl-accepting chemotaxis (MCP) protein family.</text>
</comment>
<evidence type="ECO:0000256" key="3">
    <source>
        <dbReference type="PROSITE-ProRule" id="PRU00284"/>
    </source>
</evidence>
<dbReference type="EMBL" id="FNHB01000004">
    <property type="protein sequence ID" value="SDM41235.1"/>
    <property type="molecule type" value="Genomic_DNA"/>
</dbReference>
<proteinExistence type="inferred from homology"/>
<dbReference type="PROSITE" id="PS50111">
    <property type="entry name" value="CHEMOTAXIS_TRANSDUC_2"/>
    <property type="match status" value="1"/>
</dbReference>
<dbReference type="SUPFAM" id="SSF58104">
    <property type="entry name" value="Methyl-accepting chemotaxis protein (MCP) signaling domain"/>
    <property type="match status" value="1"/>
</dbReference>
<dbReference type="PANTHER" id="PTHR32089:SF112">
    <property type="entry name" value="LYSOZYME-LIKE PROTEIN-RELATED"/>
    <property type="match status" value="1"/>
</dbReference>
<evidence type="ECO:0000256" key="4">
    <source>
        <dbReference type="SAM" id="Phobius"/>
    </source>
</evidence>
<dbReference type="Pfam" id="PF05227">
    <property type="entry name" value="CHASE3"/>
    <property type="match status" value="1"/>
</dbReference>
<dbReference type="OrthoDB" id="107771at2"/>
<dbReference type="SMART" id="SM00304">
    <property type="entry name" value="HAMP"/>
    <property type="match status" value="2"/>
</dbReference>
<keyword evidence="4" id="KW-1133">Transmembrane helix</keyword>
<dbReference type="PRINTS" id="PR00260">
    <property type="entry name" value="CHEMTRNSDUCR"/>
</dbReference>
<dbReference type="InterPro" id="IPR003660">
    <property type="entry name" value="HAMP_dom"/>
</dbReference>
<keyword evidence="4" id="KW-0472">Membrane</keyword>
<organism evidence="7 8">
    <name type="scientific">Dendrosporobacter quercicolus</name>
    <dbReference type="NCBI Taxonomy" id="146817"/>
    <lineage>
        <taxon>Bacteria</taxon>
        <taxon>Bacillati</taxon>
        <taxon>Bacillota</taxon>
        <taxon>Negativicutes</taxon>
        <taxon>Selenomonadales</taxon>
        <taxon>Sporomusaceae</taxon>
        <taxon>Dendrosporobacter</taxon>
    </lineage>
</organism>
<dbReference type="RefSeq" id="WP_092072390.1">
    <property type="nucleotide sequence ID" value="NZ_FNHB01000004.1"/>
</dbReference>
<dbReference type="SMART" id="SM00283">
    <property type="entry name" value="MA"/>
    <property type="match status" value="1"/>
</dbReference>
<dbReference type="InterPro" id="IPR007891">
    <property type="entry name" value="CHASE3"/>
</dbReference>
<dbReference type="CDD" id="cd06225">
    <property type="entry name" value="HAMP"/>
    <property type="match status" value="1"/>
</dbReference>
<sequence length="567" mass="60857">MEETKIRFGIGTKIVMIVLAVIAIFLLLIVYETNKNNEVRESYENLIYRSAPLVFDIKELNMELKNQGYLARGYLLTSDAAYLQQYNESRKRAETLLDSLEKNLITPEGKQRLQEMRAVLSSYHQATEKTVQIHQQQGAQQALSYLAGAGEASRKAETTLDECSTFLTERMDLRVRESREASAAATRIIIAAIAATVVLALALSVAFSRRIARPLREVVTVATAIAQGNLAVNTVRYNDNDEIRILVMAFEQMSGNLRSLIGQVGLATEQVTVSAAELKEGAEQSAQAINQVAATVSDIAQGTEEQVTAVDATVTVIEQMSSGIQQVAGNSNTVAAVAEQANQAAAAGRNSLTQAVNQMQSIETTVNHSAGVVAKLGERSKEIGQIVETISGIAGQTNLLALNAAIEAARAGEQGRGFSVVADEVRKLAEQSQHAASQIAGLINEVQLDTTEAVSAMSKGTTEVRVGTEVVEGAGLAFADIERLIRQVSEQMSDISAAIEQMAAGSNQVVTSIRQIDQISRQTADQTHTVSAASEEQSASIEEIAASSQSLAKMADELQNVIKKFTI</sequence>
<gene>
    <name evidence="7" type="ORF">SAMN04488502_104177</name>
</gene>
<evidence type="ECO:0000313" key="8">
    <source>
        <dbReference type="Proteomes" id="UP000214880"/>
    </source>
</evidence>
<dbReference type="AlphaFoldDB" id="A0A1G9T2C4"/>
<feature type="transmembrane region" description="Helical" evidence="4">
    <location>
        <begin position="184"/>
        <end position="207"/>
    </location>
</feature>
<evidence type="ECO:0000259" key="6">
    <source>
        <dbReference type="PROSITE" id="PS50885"/>
    </source>
</evidence>
<dbReference type="GO" id="GO:0004888">
    <property type="term" value="F:transmembrane signaling receptor activity"/>
    <property type="evidence" value="ECO:0007669"/>
    <property type="project" value="InterPro"/>
</dbReference>
<reference evidence="7 8" key="1">
    <citation type="submission" date="2016-10" db="EMBL/GenBank/DDBJ databases">
        <authorList>
            <person name="de Groot N.N."/>
        </authorList>
    </citation>
    <scope>NUCLEOTIDE SEQUENCE [LARGE SCALE GENOMIC DNA]</scope>
    <source>
        <strain evidence="7 8">DSM 1736</strain>
    </source>
</reference>
<keyword evidence="8" id="KW-1185">Reference proteome</keyword>
<dbReference type="Pfam" id="PF00015">
    <property type="entry name" value="MCPsignal"/>
    <property type="match status" value="1"/>
</dbReference>
<dbReference type="Gene3D" id="1.10.287.950">
    <property type="entry name" value="Methyl-accepting chemotaxis protein"/>
    <property type="match status" value="1"/>
</dbReference>
<dbReference type="InterPro" id="IPR004089">
    <property type="entry name" value="MCPsignal_dom"/>
</dbReference>
<dbReference type="Pfam" id="PF00672">
    <property type="entry name" value="HAMP"/>
    <property type="match status" value="1"/>
</dbReference>
<feature type="transmembrane region" description="Helical" evidence="4">
    <location>
        <begin position="6"/>
        <end position="31"/>
    </location>
</feature>
<dbReference type="CDD" id="cd11386">
    <property type="entry name" value="MCP_signal"/>
    <property type="match status" value="1"/>
</dbReference>
<feature type="domain" description="Methyl-accepting transducer" evidence="5">
    <location>
        <begin position="281"/>
        <end position="517"/>
    </location>
</feature>